<gene>
    <name evidence="10" type="ORF">BSR29_00090</name>
</gene>
<evidence type="ECO:0000256" key="7">
    <source>
        <dbReference type="RuleBase" id="RU003880"/>
    </source>
</evidence>
<evidence type="ECO:0000256" key="6">
    <source>
        <dbReference type="ARBA" id="ARBA00048132"/>
    </source>
</evidence>
<keyword evidence="2 7" id="KW-0274">FAD</keyword>
<dbReference type="Gene3D" id="3.50.50.60">
    <property type="entry name" value="FAD/NAD(P)-binding domain"/>
    <property type="match status" value="2"/>
</dbReference>
<dbReference type="GO" id="GO:0019430">
    <property type="term" value="P:removal of superoxide radicals"/>
    <property type="evidence" value="ECO:0007669"/>
    <property type="project" value="UniProtKB-UniRule"/>
</dbReference>
<dbReference type="Pfam" id="PF07992">
    <property type="entry name" value="Pyr_redox_2"/>
    <property type="match status" value="1"/>
</dbReference>
<evidence type="ECO:0000256" key="2">
    <source>
        <dbReference type="ARBA" id="ARBA00022827"/>
    </source>
</evidence>
<dbReference type="EMBL" id="MQSV01000001">
    <property type="protein sequence ID" value="OKL49852.1"/>
    <property type="molecule type" value="Genomic_DNA"/>
</dbReference>
<keyword evidence="1 7" id="KW-0285">Flavoprotein</keyword>
<dbReference type="InterPro" id="IPR023753">
    <property type="entry name" value="FAD/NAD-binding_dom"/>
</dbReference>
<keyword evidence="5 7" id="KW-0676">Redox-active center</keyword>
<organism evidence="10 11">
    <name type="scientific">Boudabousia liubingyangii</name>
    <dbReference type="NCBI Taxonomy" id="1921764"/>
    <lineage>
        <taxon>Bacteria</taxon>
        <taxon>Bacillati</taxon>
        <taxon>Actinomycetota</taxon>
        <taxon>Actinomycetes</taxon>
        <taxon>Actinomycetales</taxon>
        <taxon>Actinomycetaceae</taxon>
        <taxon>Boudabousia</taxon>
    </lineage>
</organism>
<reference evidence="10 11" key="1">
    <citation type="submission" date="2016-11" db="EMBL/GenBank/DDBJ databases">
        <title>Actinomyces gypaetusis sp. nov. isolated from the vulture Gypaetus barbatus in Qinghai Tibet Plateau China.</title>
        <authorList>
            <person name="Meng X."/>
        </authorList>
    </citation>
    <scope>NUCLEOTIDE SEQUENCE [LARGE SCALE GENOMIC DNA]</scope>
    <source>
        <strain evidence="10 11">VUL4_2</strain>
    </source>
</reference>
<dbReference type="PANTHER" id="PTHR48105">
    <property type="entry name" value="THIOREDOXIN REDUCTASE 1-RELATED-RELATED"/>
    <property type="match status" value="1"/>
</dbReference>
<protein>
    <recommendedName>
        <fullName evidence="7">Thioredoxin reductase</fullName>
        <ecNumber evidence="7">1.8.1.9</ecNumber>
    </recommendedName>
</protein>
<dbReference type="InterPro" id="IPR008255">
    <property type="entry name" value="Pyr_nucl-diS_OxRdtase_2_AS"/>
</dbReference>
<dbReference type="GO" id="GO:0004791">
    <property type="term" value="F:thioredoxin-disulfide reductase (NADPH) activity"/>
    <property type="evidence" value="ECO:0007669"/>
    <property type="project" value="UniProtKB-UniRule"/>
</dbReference>
<comment type="cofactor">
    <cofactor evidence="8">
        <name>FAD</name>
        <dbReference type="ChEBI" id="CHEBI:57692"/>
    </cofactor>
    <text evidence="8">Binds 1 FAD per subunit.</text>
</comment>
<dbReference type="EC" id="1.8.1.9" evidence="7"/>
<evidence type="ECO:0000259" key="9">
    <source>
        <dbReference type="Pfam" id="PF07992"/>
    </source>
</evidence>
<evidence type="ECO:0000256" key="4">
    <source>
        <dbReference type="ARBA" id="ARBA00023157"/>
    </source>
</evidence>
<dbReference type="InterPro" id="IPR036188">
    <property type="entry name" value="FAD/NAD-bd_sf"/>
</dbReference>
<evidence type="ECO:0000313" key="10">
    <source>
        <dbReference type="EMBL" id="OKL49852.1"/>
    </source>
</evidence>
<comment type="caution">
    <text evidence="10">The sequence shown here is derived from an EMBL/GenBank/DDBJ whole genome shotgun (WGS) entry which is preliminary data.</text>
</comment>
<dbReference type="PRINTS" id="PR00469">
    <property type="entry name" value="PNDRDTASEII"/>
</dbReference>
<evidence type="ECO:0000256" key="1">
    <source>
        <dbReference type="ARBA" id="ARBA00022630"/>
    </source>
</evidence>
<dbReference type="GO" id="GO:0005737">
    <property type="term" value="C:cytoplasm"/>
    <property type="evidence" value="ECO:0007669"/>
    <property type="project" value="InterPro"/>
</dbReference>
<keyword evidence="11" id="KW-1185">Reference proteome</keyword>
<dbReference type="Proteomes" id="UP000186785">
    <property type="component" value="Unassembled WGS sequence"/>
</dbReference>
<dbReference type="InterPro" id="IPR005982">
    <property type="entry name" value="Thioredox_Rdtase"/>
</dbReference>
<dbReference type="AlphaFoldDB" id="A0A1Q5PQV1"/>
<dbReference type="InterPro" id="IPR050097">
    <property type="entry name" value="Ferredoxin-NADP_redctase_2"/>
</dbReference>
<accession>A0A1Q5PQV1</accession>
<dbReference type="PRINTS" id="PR00368">
    <property type="entry name" value="FADPNR"/>
</dbReference>
<evidence type="ECO:0000256" key="8">
    <source>
        <dbReference type="RuleBase" id="RU003881"/>
    </source>
</evidence>
<comment type="similarity">
    <text evidence="7">Belongs to the class-II pyridine nucleotide-disulfide oxidoreductase family.</text>
</comment>
<dbReference type="NCBIfam" id="TIGR01292">
    <property type="entry name" value="TRX_reduct"/>
    <property type="match status" value="1"/>
</dbReference>
<sequence>MIVGSGPAGYTAAIYLARAELKPLVLAGALAAGGALMNTTEVENYPGFPEGIMGPELMENFYQQAERFGSEILFEDATSMELDGDVKIVRTEEAEYHAKTVILATGSAHRTLGLPNEAELSGRGVSYCATCDGFFFKDQHIAVVGGGDSAMEEANFLSKFGSKVTVIHRRDELRASKIMAQRAMDNPKIEFAWNSAVSELHGTDALTGVTLTDTVTGETRELDATGLFVAIGHDPRVELFKDQLELDEAGYLQVAHPQTNTSLPGVFGCGDVVDHTYRQAITAAASGCRAALDTEKYLAALEDKNE</sequence>
<keyword evidence="3 7" id="KW-0560">Oxidoreductase</keyword>
<keyword evidence="8" id="KW-0521">NADP</keyword>
<evidence type="ECO:0000313" key="11">
    <source>
        <dbReference type="Proteomes" id="UP000186785"/>
    </source>
</evidence>
<comment type="catalytic activity">
    <reaction evidence="6 7">
        <text>[thioredoxin]-dithiol + NADP(+) = [thioredoxin]-disulfide + NADPH + H(+)</text>
        <dbReference type="Rhea" id="RHEA:20345"/>
        <dbReference type="Rhea" id="RHEA-COMP:10698"/>
        <dbReference type="Rhea" id="RHEA-COMP:10700"/>
        <dbReference type="ChEBI" id="CHEBI:15378"/>
        <dbReference type="ChEBI" id="CHEBI:29950"/>
        <dbReference type="ChEBI" id="CHEBI:50058"/>
        <dbReference type="ChEBI" id="CHEBI:57783"/>
        <dbReference type="ChEBI" id="CHEBI:58349"/>
        <dbReference type="EC" id="1.8.1.9"/>
    </reaction>
</comment>
<proteinExistence type="inferred from homology"/>
<keyword evidence="4" id="KW-1015">Disulfide bond</keyword>
<feature type="domain" description="FAD/NAD(P)-binding" evidence="9">
    <location>
        <begin position="1"/>
        <end position="287"/>
    </location>
</feature>
<name>A0A1Q5PQV1_9ACTO</name>
<comment type="subunit">
    <text evidence="7">Homodimer.</text>
</comment>
<dbReference type="STRING" id="1921764.BSR28_02390"/>
<evidence type="ECO:0000256" key="3">
    <source>
        <dbReference type="ARBA" id="ARBA00023002"/>
    </source>
</evidence>
<dbReference type="SUPFAM" id="SSF51905">
    <property type="entry name" value="FAD/NAD(P)-binding domain"/>
    <property type="match status" value="1"/>
</dbReference>
<evidence type="ECO:0000256" key="5">
    <source>
        <dbReference type="ARBA" id="ARBA00023284"/>
    </source>
</evidence>
<dbReference type="PROSITE" id="PS00573">
    <property type="entry name" value="PYRIDINE_REDOX_2"/>
    <property type="match status" value="1"/>
</dbReference>